<dbReference type="Gene3D" id="3.30.1370.120">
    <property type="match status" value="3"/>
</dbReference>
<feature type="domain" description="NolW-like" evidence="13">
    <location>
        <begin position="243"/>
        <end position="304"/>
    </location>
</feature>
<evidence type="ECO:0000259" key="14">
    <source>
        <dbReference type="Pfam" id="PF21305"/>
    </source>
</evidence>
<evidence type="ECO:0000256" key="4">
    <source>
        <dbReference type="ARBA" id="ARBA00022452"/>
    </source>
</evidence>
<evidence type="ECO:0000259" key="12">
    <source>
        <dbReference type="Pfam" id="PF00263"/>
    </source>
</evidence>
<evidence type="ECO:0000256" key="2">
    <source>
        <dbReference type="ARBA" id="ARBA00006980"/>
    </source>
</evidence>
<keyword evidence="4" id="KW-1134">Transmembrane beta strand</keyword>
<dbReference type="InterPro" id="IPR050810">
    <property type="entry name" value="Bact_Secretion_Sys_Channel"/>
</dbReference>
<protein>
    <submittedName>
        <fullName evidence="15">Type II secretion system secretin GspD</fullName>
    </submittedName>
</protein>
<evidence type="ECO:0000256" key="5">
    <source>
        <dbReference type="ARBA" id="ARBA00022692"/>
    </source>
</evidence>
<evidence type="ECO:0000256" key="6">
    <source>
        <dbReference type="ARBA" id="ARBA00022729"/>
    </source>
</evidence>
<feature type="domain" description="Type II/III secretion system secretin-like" evidence="12">
    <location>
        <begin position="490"/>
        <end position="656"/>
    </location>
</feature>
<dbReference type="Gene3D" id="3.55.50.30">
    <property type="match status" value="1"/>
</dbReference>
<dbReference type="Pfam" id="PF03958">
    <property type="entry name" value="Secretin_N"/>
    <property type="match status" value="3"/>
</dbReference>
<sequence length="682" mass="72360">MTMLIVLVTCGCTASSGSKGVNDNRTSVLGGTAAYLTSGRPERGTSDALASDQTDRRRGFTDIGTQPATPSEHAAADQVQVSDDGAKVTLNFVNVEIQSFVRVVFDEILRENVVVDPELTGRVTVRTTDPVSRGMAVNLVRNVLQLNGGALTKNGGMFRVSARGSGNNRGQFGENIRVVPVRYLNPDQARAALQPFSNSGTEITASNEGRYLIISGAPADLDSLAQVLQSLDIDQMRGMSFALIPLKDANATSVATELGQMFGQGSSPSLKALPIQRMNAVLLMTSAPQTLERAKTWISQLDLAGSDTRQVRVFPVQNRRATDVAQMLNGILGAKGDRPAKPDNAPTAPSLTPGAAQTDSAVARLQQANITSASAQPNPESETASGGIQGIQVRADSSTNSLVVMAQPEHYRLIEATIRRLDVLPTQVLVEATIAEVSLNDALRYGVRWYFQKGNHAISLNDAGAKPGSQLLAGFNYVFSVPNGELVVNALEQVTNLEVISSPALTVLDNETATLKVGDQVPIATRSARTVTTPDAPIVNDIEMKDTGIILSVTPRVNSSGLVMLDISQEVSDVVPTASSSIDSPTIRQRKINSSVAVQSGSEIILGGLISSNRQQGSQGIPLLKDIPLLGAAFTNNAAQEQRRTELLIIIRPTVIANRMDVTRVTEEIKAGMAGISKALAR</sequence>
<evidence type="ECO:0000256" key="9">
    <source>
        <dbReference type="ARBA" id="ARBA00023237"/>
    </source>
</evidence>
<evidence type="ECO:0000313" key="16">
    <source>
        <dbReference type="Proteomes" id="UP000707352"/>
    </source>
</evidence>
<keyword evidence="9" id="KW-0998">Cell outer membrane</keyword>
<comment type="caution">
    <text evidence="15">The sequence shown here is derived from an EMBL/GenBank/DDBJ whole genome shotgun (WGS) entry which is preliminary data.</text>
</comment>
<keyword evidence="8" id="KW-0472">Membrane</keyword>
<dbReference type="EMBL" id="JAATJS010000009">
    <property type="protein sequence ID" value="NIX78441.1"/>
    <property type="molecule type" value="Genomic_DNA"/>
</dbReference>
<organism evidence="15 16">
    <name type="scientific">Microvirga terricola</name>
    <dbReference type="NCBI Taxonomy" id="2719797"/>
    <lineage>
        <taxon>Bacteria</taxon>
        <taxon>Pseudomonadati</taxon>
        <taxon>Pseudomonadota</taxon>
        <taxon>Alphaproteobacteria</taxon>
        <taxon>Hyphomicrobiales</taxon>
        <taxon>Methylobacteriaceae</taxon>
        <taxon>Microvirga</taxon>
    </lineage>
</organism>
<gene>
    <name evidence="15" type="primary">gspD</name>
    <name evidence="15" type="ORF">HB375_17750</name>
</gene>
<evidence type="ECO:0000256" key="1">
    <source>
        <dbReference type="ARBA" id="ARBA00004442"/>
    </source>
</evidence>
<feature type="domain" description="NolW-like" evidence="13">
    <location>
        <begin position="311"/>
        <end position="427"/>
    </location>
</feature>
<comment type="similarity">
    <text evidence="2">Belongs to the bacterial secretin family. GSP D subfamily.</text>
</comment>
<dbReference type="InterPro" id="IPR013356">
    <property type="entry name" value="T2SS_GspD"/>
</dbReference>
<feature type="region of interest" description="Disordered" evidence="11">
    <location>
        <begin position="35"/>
        <end position="76"/>
    </location>
</feature>
<reference evidence="15 16" key="1">
    <citation type="submission" date="2020-03" db="EMBL/GenBank/DDBJ databases">
        <title>The genome sequence of Microvirga sp. c23x22.</title>
        <authorList>
            <person name="Zhang X."/>
        </authorList>
    </citation>
    <scope>NUCLEOTIDE SEQUENCE [LARGE SCALE GENOMIC DNA]</scope>
    <source>
        <strain evidence="16">c23x22</strain>
    </source>
</reference>
<proteinExistence type="inferred from homology"/>
<name>A0ABX0VGG4_9HYPH</name>
<keyword evidence="3 10" id="KW-0813">Transport</keyword>
<dbReference type="InterPro" id="IPR001775">
    <property type="entry name" value="GspD/PilQ"/>
</dbReference>
<dbReference type="InterPro" id="IPR005644">
    <property type="entry name" value="NolW-like"/>
</dbReference>
<evidence type="ECO:0000259" key="13">
    <source>
        <dbReference type="Pfam" id="PF03958"/>
    </source>
</evidence>
<evidence type="ECO:0000256" key="7">
    <source>
        <dbReference type="ARBA" id="ARBA00022927"/>
    </source>
</evidence>
<keyword evidence="5" id="KW-0812">Transmembrane</keyword>
<dbReference type="Pfam" id="PF00263">
    <property type="entry name" value="Secretin"/>
    <property type="match status" value="1"/>
</dbReference>
<evidence type="ECO:0000256" key="11">
    <source>
        <dbReference type="SAM" id="MobiDB-lite"/>
    </source>
</evidence>
<feature type="domain" description="NolW-like" evidence="13">
    <location>
        <begin position="177"/>
        <end position="236"/>
    </location>
</feature>
<keyword evidence="16" id="KW-1185">Reference proteome</keyword>
<comment type="subcellular location">
    <subcellularLocation>
        <location evidence="1 10">Cell outer membrane</location>
    </subcellularLocation>
</comment>
<evidence type="ECO:0000256" key="10">
    <source>
        <dbReference type="RuleBase" id="RU004004"/>
    </source>
</evidence>
<dbReference type="PANTHER" id="PTHR30332">
    <property type="entry name" value="PROBABLE GENERAL SECRETION PATHWAY PROTEIN D"/>
    <property type="match status" value="1"/>
</dbReference>
<evidence type="ECO:0000256" key="8">
    <source>
        <dbReference type="ARBA" id="ARBA00023136"/>
    </source>
</evidence>
<evidence type="ECO:0000313" key="15">
    <source>
        <dbReference type="EMBL" id="NIX78441.1"/>
    </source>
</evidence>
<dbReference type="PRINTS" id="PR00811">
    <property type="entry name" value="BCTERIALGSPD"/>
</dbReference>
<feature type="region of interest" description="Disordered" evidence="11">
    <location>
        <begin position="334"/>
        <end position="359"/>
    </location>
</feature>
<dbReference type="InterPro" id="IPR004846">
    <property type="entry name" value="T2SS/T3SS_dom"/>
</dbReference>
<dbReference type="InterPro" id="IPR049371">
    <property type="entry name" value="GspD-like_N0"/>
</dbReference>
<keyword evidence="6" id="KW-0732">Signal</keyword>
<dbReference type="NCBIfam" id="TIGR02517">
    <property type="entry name" value="type_II_gspD"/>
    <property type="match status" value="1"/>
</dbReference>
<evidence type="ECO:0000256" key="3">
    <source>
        <dbReference type="ARBA" id="ARBA00022448"/>
    </source>
</evidence>
<feature type="compositionally biased region" description="Polar residues" evidence="11">
    <location>
        <begin position="347"/>
        <end position="359"/>
    </location>
</feature>
<keyword evidence="7" id="KW-0653">Protein transport</keyword>
<dbReference type="PANTHER" id="PTHR30332:SF25">
    <property type="entry name" value="SECRETIN XPSD"/>
    <property type="match status" value="1"/>
</dbReference>
<accession>A0ABX0VGG4</accession>
<dbReference type="InterPro" id="IPR038591">
    <property type="entry name" value="NolW-like_sf"/>
</dbReference>
<feature type="domain" description="GspD-like N0" evidence="14">
    <location>
        <begin position="90"/>
        <end position="160"/>
    </location>
</feature>
<dbReference type="Proteomes" id="UP000707352">
    <property type="component" value="Unassembled WGS sequence"/>
</dbReference>
<dbReference type="Pfam" id="PF21305">
    <property type="entry name" value="type_II_gspD_N0"/>
    <property type="match status" value="1"/>
</dbReference>